<dbReference type="Gene3D" id="1.20.1280.50">
    <property type="match status" value="1"/>
</dbReference>
<protein>
    <recommendedName>
        <fullName evidence="1">F-box domain-containing protein</fullName>
    </recommendedName>
</protein>
<name>A0A168K3U2_MUCCL</name>
<dbReference type="InterPro" id="IPR036047">
    <property type="entry name" value="F-box-like_dom_sf"/>
</dbReference>
<accession>A0A168K3U2</accession>
<dbReference type="OrthoDB" id="2234307at2759"/>
<dbReference type="AlphaFoldDB" id="A0A168K3U2"/>
<dbReference type="SUPFAM" id="SSF81383">
    <property type="entry name" value="F-box domain"/>
    <property type="match status" value="1"/>
</dbReference>
<feature type="domain" description="F-box" evidence="1">
    <location>
        <begin position="3"/>
        <end position="46"/>
    </location>
</feature>
<evidence type="ECO:0000313" key="2">
    <source>
        <dbReference type="EMBL" id="OAD01965.1"/>
    </source>
</evidence>
<reference evidence="2 3" key="1">
    <citation type="submission" date="2015-06" db="EMBL/GenBank/DDBJ databases">
        <title>Expansion of signal transduction pathways in fungi by whole-genome duplication.</title>
        <authorList>
            <consortium name="DOE Joint Genome Institute"/>
            <person name="Corrochano L.M."/>
            <person name="Kuo A."/>
            <person name="Marcet-Houben M."/>
            <person name="Polaino S."/>
            <person name="Salamov A."/>
            <person name="Villalobos J.M."/>
            <person name="Alvarez M.I."/>
            <person name="Avalos J."/>
            <person name="Benito E.P."/>
            <person name="Benoit I."/>
            <person name="Burger G."/>
            <person name="Camino L.P."/>
            <person name="Canovas D."/>
            <person name="Cerda-Olmedo E."/>
            <person name="Cheng J.-F."/>
            <person name="Dominguez A."/>
            <person name="Elias M."/>
            <person name="Eslava A.P."/>
            <person name="Glaser F."/>
            <person name="Grimwood J."/>
            <person name="Gutierrez G."/>
            <person name="Heitman J."/>
            <person name="Henrissat B."/>
            <person name="Iturriaga E.A."/>
            <person name="Lang B.F."/>
            <person name="Lavin J.L."/>
            <person name="Lee S."/>
            <person name="Li W."/>
            <person name="Lindquist E."/>
            <person name="Lopez-Garcia S."/>
            <person name="Luque E.M."/>
            <person name="Marcos A.T."/>
            <person name="Martin J."/>
            <person name="Mccluskey K."/>
            <person name="Medina H.R."/>
            <person name="Miralles-Duran A."/>
            <person name="Miyazaki A."/>
            <person name="Munoz-Torres E."/>
            <person name="Oguiza J.A."/>
            <person name="Ohm R."/>
            <person name="Olmedo M."/>
            <person name="Orejas M."/>
            <person name="Ortiz-Castellanos L."/>
            <person name="Pisabarro A.G."/>
            <person name="Rodriguez-Romero J."/>
            <person name="Ruiz-Herrera J."/>
            <person name="Ruiz-Vazquez R."/>
            <person name="Sanz C."/>
            <person name="Schackwitz W."/>
            <person name="Schmutz J."/>
            <person name="Shahriari M."/>
            <person name="Shelest E."/>
            <person name="Silva-Franco F."/>
            <person name="Soanes D."/>
            <person name="Syed K."/>
            <person name="Tagua V.G."/>
            <person name="Talbot N.J."/>
            <person name="Thon M."/>
            <person name="De Vries R.P."/>
            <person name="Wiebenga A."/>
            <person name="Yadav J.S."/>
            <person name="Braun E.L."/>
            <person name="Baker S."/>
            <person name="Garre V."/>
            <person name="Horwitz B."/>
            <person name="Torres-Martinez S."/>
            <person name="Idnurm A."/>
            <person name="Herrera-Estrella A."/>
            <person name="Gabaldon T."/>
            <person name="Grigoriev I.V."/>
        </authorList>
    </citation>
    <scope>NUCLEOTIDE SEQUENCE [LARGE SCALE GENOMIC DNA]</scope>
    <source>
        <strain evidence="2 3">CBS 277.49</strain>
    </source>
</reference>
<dbReference type="Proteomes" id="UP000077051">
    <property type="component" value="Unassembled WGS sequence"/>
</dbReference>
<organism evidence="2 3">
    <name type="scientific">Mucor lusitanicus CBS 277.49</name>
    <dbReference type="NCBI Taxonomy" id="747725"/>
    <lineage>
        <taxon>Eukaryota</taxon>
        <taxon>Fungi</taxon>
        <taxon>Fungi incertae sedis</taxon>
        <taxon>Mucoromycota</taxon>
        <taxon>Mucoromycotina</taxon>
        <taxon>Mucoromycetes</taxon>
        <taxon>Mucorales</taxon>
        <taxon>Mucorineae</taxon>
        <taxon>Mucoraceae</taxon>
        <taxon>Mucor</taxon>
    </lineage>
</organism>
<dbReference type="Pfam" id="PF12937">
    <property type="entry name" value="F-box-like"/>
    <property type="match status" value="1"/>
</dbReference>
<proteinExistence type="predicted"/>
<dbReference type="EMBL" id="AMYB01000005">
    <property type="protein sequence ID" value="OAD01965.1"/>
    <property type="molecule type" value="Genomic_DNA"/>
</dbReference>
<dbReference type="InterPro" id="IPR001810">
    <property type="entry name" value="F-box_dom"/>
</dbReference>
<evidence type="ECO:0000259" key="1">
    <source>
        <dbReference type="Pfam" id="PF12937"/>
    </source>
</evidence>
<comment type="caution">
    <text evidence="2">The sequence shown here is derived from an EMBL/GenBank/DDBJ whole genome shotgun (WGS) entry which is preliminary data.</text>
</comment>
<gene>
    <name evidence="2" type="ORF">MUCCIDRAFT_111313</name>
</gene>
<dbReference type="CDD" id="cd09917">
    <property type="entry name" value="F-box_SF"/>
    <property type="match status" value="1"/>
</dbReference>
<sequence>MFPDLPLEVLEHIFTDKCISQKDLLQLQLTCKKWSPIARRNLYKRIQLLHSYNLYEYKGKYHPRAKKRLALLVQSLLLLNSQARRYVKHINFDDFFRNRLSQAPFYDEDSLVNIAVLAHFCPNIIKLEGCNFPAKFYEILLRSHRNGHLQHLEHFTSPKFNNSREFMAYHAALLEFKDTLKQITIKDAVSTTLTTECLISPISLQLFSCAERVSFEETTRVHLHRFKDYIANCNSNVKHIVFRLEGPSMPLQAEYNVQSVVDPQENVQELYIFTETSFASDELAFIMHTFPSVKKLTLETDTDVHRQHDIDAVIQFFDYASLIPDVSCNYLWFEVSQGLGLLPHLANSLEIKEVYIDCREAKTTFIATIQIHSSPNDLQAAFTSALENLKSKFITSATIGPALDDDESLVQEVHQQSIDYIIENYSGLQDLMFNGVVFPSAVPRSNIQRVTHLRNLHLDSCKITEDYFARLSCQFERIDCFKYTCLGWDEDARNRAIKIYLPFTELNTLAIETSDAWPRFLLKVWANCNCISFEMIRSEDGYLLDLEECDGASDKPDHEKIIVHCASLKKIDYCGIVIDLP</sequence>
<evidence type="ECO:0000313" key="3">
    <source>
        <dbReference type="Proteomes" id="UP000077051"/>
    </source>
</evidence>
<keyword evidence="3" id="KW-1185">Reference proteome</keyword>
<dbReference type="VEuPathDB" id="FungiDB:MUCCIDRAFT_111313"/>